<keyword evidence="1" id="KW-0812">Transmembrane</keyword>
<keyword evidence="1" id="KW-1133">Transmembrane helix</keyword>
<feature type="transmembrane region" description="Helical" evidence="1">
    <location>
        <begin position="35"/>
        <end position="55"/>
    </location>
</feature>
<accession>A0A0D9YQE7</accession>
<keyword evidence="1" id="KW-0472">Membrane</keyword>
<name>A0A0D9YQE7_9ORYZ</name>
<evidence type="ECO:0000256" key="1">
    <source>
        <dbReference type="SAM" id="Phobius"/>
    </source>
</evidence>
<evidence type="ECO:0000313" key="3">
    <source>
        <dbReference type="Proteomes" id="UP000026961"/>
    </source>
</evidence>
<sequence>MWRPPQLRTLSRQEWGIFSHKSGFLKARNDLKTKFFALELFVVVLLLSLQYMPLLSRKFYSDPARPAGRYASAMKIRTRQSELLPKLMEQ</sequence>
<dbReference type="EnsemblPlants" id="OGLUM02G12060.1">
    <property type="protein sequence ID" value="OGLUM02G12060.1"/>
    <property type="gene ID" value="OGLUM02G12060"/>
</dbReference>
<dbReference type="AlphaFoldDB" id="A0A0D9YQE7"/>
<dbReference type="HOGENOM" id="CLU_2444432_0_0_1"/>
<reference evidence="2" key="1">
    <citation type="submission" date="2015-04" db="UniProtKB">
        <authorList>
            <consortium name="EnsemblPlants"/>
        </authorList>
    </citation>
    <scope>IDENTIFICATION</scope>
</reference>
<evidence type="ECO:0000313" key="2">
    <source>
        <dbReference type="EnsemblPlants" id="OGLUM02G12060.1"/>
    </source>
</evidence>
<dbReference type="Gramene" id="OGLUM02G12060.1">
    <property type="protein sequence ID" value="OGLUM02G12060.1"/>
    <property type="gene ID" value="OGLUM02G12060"/>
</dbReference>
<reference evidence="2" key="2">
    <citation type="submission" date="2018-05" db="EMBL/GenBank/DDBJ databases">
        <title>OgluRS3 (Oryza glumaepatula Reference Sequence Version 3).</title>
        <authorList>
            <person name="Zhang J."/>
            <person name="Kudrna D."/>
            <person name="Lee S."/>
            <person name="Talag J."/>
            <person name="Welchert J."/>
            <person name="Wing R.A."/>
        </authorList>
    </citation>
    <scope>NUCLEOTIDE SEQUENCE [LARGE SCALE GENOMIC DNA]</scope>
</reference>
<protein>
    <submittedName>
        <fullName evidence="2">Uncharacterized protein</fullName>
    </submittedName>
</protein>
<proteinExistence type="predicted"/>
<dbReference type="Proteomes" id="UP000026961">
    <property type="component" value="Chromosome 2"/>
</dbReference>
<keyword evidence="3" id="KW-1185">Reference proteome</keyword>
<organism evidence="2">
    <name type="scientific">Oryza glumipatula</name>
    <dbReference type="NCBI Taxonomy" id="40148"/>
    <lineage>
        <taxon>Eukaryota</taxon>
        <taxon>Viridiplantae</taxon>
        <taxon>Streptophyta</taxon>
        <taxon>Embryophyta</taxon>
        <taxon>Tracheophyta</taxon>
        <taxon>Spermatophyta</taxon>
        <taxon>Magnoliopsida</taxon>
        <taxon>Liliopsida</taxon>
        <taxon>Poales</taxon>
        <taxon>Poaceae</taxon>
        <taxon>BOP clade</taxon>
        <taxon>Oryzoideae</taxon>
        <taxon>Oryzeae</taxon>
        <taxon>Oryzinae</taxon>
        <taxon>Oryza</taxon>
    </lineage>
</organism>